<dbReference type="Gene3D" id="3.40.630.30">
    <property type="match status" value="1"/>
</dbReference>
<comment type="caution">
    <text evidence="2">The sequence shown here is derived from an EMBL/GenBank/DDBJ whole genome shotgun (WGS) entry which is preliminary data.</text>
</comment>
<dbReference type="PANTHER" id="PTHR43305:SF1">
    <property type="entry name" value="FAMILY N-ACETYLTRANSFERASE, PUTATIVE (AFU_ORTHOLOGUE AFUA_2G01380)-RELATED"/>
    <property type="match status" value="1"/>
</dbReference>
<organism evidence="2 3">
    <name type="scientific">Zhengella mangrovi</name>
    <dbReference type="NCBI Taxonomy" id="1982044"/>
    <lineage>
        <taxon>Bacteria</taxon>
        <taxon>Pseudomonadati</taxon>
        <taxon>Pseudomonadota</taxon>
        <taxon>Alphaproteobacteria</taxon>
        <taxon>Hyphomicrobiales</taxon>
        <taxon>Notoacmeibacteraceae</taxon>
        <taxon>Zhengella</taxon>
    </lineage>
</organism>
<keyword evidence="3" id="KW-1185">Reference proteome</keyword>
<dbReference type="Pfam" id="PF00583">
    <property type="entry name" value="Acetyltransf_1"/>
    <property type="match status" value="1"/>
</dbReference>
<dbReference type="EMBL" id="PDVP01000002">
    <property type="protein sequence ID" value="PHP68081.1"/>
    <property type="molecule type" value="Genomic_DNA"/>
</dbReference>
<protein>
    <submittedName>
        <fullName evidence="2">GNAT family N-acetyltransferase</fullName>
    </submittedName>
</protein>
<dbReference type="InterPro" id="IPR016181">
    <property type="entry name" value="Acyl_CoA_acyltransferase"/>
</dbReference>
<dbReference type="PANTHER" id="PTHR43305">
    <property type="entry name" value="FAMILY N-ACETYLTRANSFERASE, PUTATIVE (AFU_ORTHOLOGUE AFUA_2G01380)-RELATED"/>
    <property type="match status" value="1"/>
</dbReference>
<dbReference type="AlphaFoldDB" id="A0A2G1QRH2"/>
<accession>A0A2G1QRH2</accession>
<sequence>MRIGNVPSVAVRLAETEQDVEAVRALCRAFVDWQLKEFPGMREKILAYFEPVSFARTLADLPEIHARPKGAILLASLDGRPVGCVMYLEMQPGVAEVKRLFVEESGRGHGIGRILLAGMLEQMRTDGYNEACLDSAEFLTHAKQLYDRMGFVDIARAPDDPGHAYFMRYAL</sequence>
<dbReference type="Proteomes" id="UP000221168">
    <property type="component" value="Unassembled WGS sequence"/>
</dbReference>
<name>A0A2G1QRH2_9HYPH</name>
<dbReference type="CDD" id="cd04301">
    <property type="entry name" value="NAT_SF"/>
    <property type="match status" value="1"/>
</dbReference>
<evidence type="ECO:0000313" key="3">
    <source>
        <dbReference type="Proteomes" id="UP000221168"/>
    </source>
</evidence>
<dbReference type="OrthoDB" id="2436196at2"/>
<dbReference type="InterPro" id="IPR052777">
    <property type="entry name" value="Acetyltransferase_Enz"/>
</dbReference>
<reference evidence="2 3" key="1">
    <citation type="submission" date="2017-10" db="EMBL/GenBank/DDBJ databases">
        <title>Sedimentibacterium mangrovi gen. nov., sp. nov., a novel member of family Phyllobacteriacea isolated from mangrove sediment.</title>
        <authorList>
            <person name="Liao H."/>
            <person name="Tian Y."/>
        </authorList>
    </citation>
    <scope>NUCLEOTIDE SEQUENCE [LARGE SCALE GENOMIC DNA]</scope>
    <source>
        <strain evidence="2 3">X9-2-2</strain>
    </source>
</reference>
<evidence type="ECO:0000259" key="1">
    <source>
        <dbReference type="PROSITE" id="PS51186"/>
    </source>
</evidence>
<feature type="domain" description="N-acetyltransferase" evidence="1">
    <location>
        <begin position="28"/>
        <end position="171"/>
    </location>
</feature>
<dbReference type="GO" id="GO:0016747">
    <property type="term" value="F:acyltransferase activity, transferring groups other than amino-acyl groups"/>
    <property type="evidence" value="ECO:0007669"/>
    <property type="project" value="InterPro"/>
</dbReference>
<dbReference type="PROSITE" id="PS51186">
    <property type="entry name" value="GNAT"/>
    <property type="match status" value="1"/>
</dbReference>
<evidence type="ECO:0000313" key="2">
    <source>
        <dbReference type="EMBL" id="PHP68081.1"/>
    </source>
</evidence>
<dbReference type="SUPFAM" id="SSF55729">
    <property type="entry name" value="Acyl-CoA N-acyltransferases (Nat)"/>
    <property type="match status" value="1"/>
</dbReference>
<dbReference type="InterPro" id="IPR000182">
    <property type="entry name" value="GNAT_dom"/>
</dbReference>
<gene>
    <name evidence="2" type="ORF">CSC94_05315</name>
</gene>
<proteinExistence type="predicted"/>
<keyword evidence="2" id="KW-0808">Transferase</keyword>